<dbReference type="EMBL" id="JBGUAW010000016">
    <property type="protein sequence ID" value="MFA9462532.1"/>
    <property type="molecule type" value="Genomic_DNA"/>
</dbReference>
<reference evidence="2 3" key="1">
    <citation type="submission" date="2024-08" db="EMBL/GenBank/DDBJ databases">
        <title>Whole-genome sequencing of halo(alkali)philic microorganisms from hypersaline lakes.</title>
        <authorList>
            <person name="Sorokin D.Y."/>
            <person name="Merkel A.Y."/>
            <person name="Messina E."/>
            <person name="Yakimov M."/>
        </authorList>
    </citation>
    <scope>NUCLEOTIDE SEQUENCE [LARGE SCALE GENOMIC DNA]</scope>
    <source>
        <strain evidence="2 3">Cl-TMA</strain>
    </source>
</reference>
<comment type="similarity">
    <text evidence="1">Belongs to the phD/YefM antitoxin family.</text>
</comment>
<dbReference type="Gene3D" id="3.40.1620.10">
    <property type="entry name" value="YefM-like domain"/>
    <property type="match status" value="1"/>
</dbReference>
<keyword evidence="3" id="KW-1185">Reference proteome</keyword>
<gene>
    <name evidence="2" type="ORF">ACERLL_17135</name>
</gene>
<proteinExistence type="inferred from homology"/>
<dbReference type="InterPro" id="IPR036165">
    <property type="entry name" value="YefM-like_sf"/>
</dbReference>
<dbReference type="Proteomes" id="UP001575181">
    <property type="component" value="Unassembled WGS sequence"/>
</dbReference>
<protein>
    <submittedName>
        <fullName evidence="2">Type II toxin-antitoxin system Phd/YefM family antitoxin</fullName>
    </submittedName>
</protein>
<name>A0ABV4U033_9GAMM</name>
<dbReference type="RefSeq" id="WP_373657321.1">
    <property type="nucleotide sequence ID" value="NZ_JBGUAW010000016.1"/>
</dbReference>
<evidence type="ECO:0000256" key="1">
    <source>
        <dbReference type="ARBA" id="ARBA00009981"/>
    </source>
</evidence>
<comment type="caution">
    <text evidence="2">The sequence shown here is derived from an EMBL/GenBank/DDBJ whole genome shotgun (WGS) entry which is preliminary data.</text>
</comment>
<evidence type="ECO:0000313" key="2">
    <source>
        <dbReference type="EMBL" id="MFA9462532.1"/>
    </source>
</evidence>
<sequence length="89" mass="10392">MESTIPAQEIKRRGISAVDEALRAGPVHVVSRNRPRYVILSEEQYQELVRDRRSVSRLWDRILSETSEEGREAADILGQVKEERDSWER</sequence>
<organism evidence="2 3">
    <name type="scientific">Thiohalorhabdus methylotrophus</name>
    <dbReference type="NCBI Taxonomy" id="3242694"/>
    <lineage>
        <taxon>Bacteria</taxon>
        <taxon>Pseudomonadati</taxon>
        <taxon>Pseudomonadota</taxon>
        <taxon>Gammaproteobacteria</taxon>
        <taxon>Thiohalorhabdales</taxon>
        <taxon>Thiohalorhabdaceae</taxon>
        <taxon>Thiohalorhabdus</taxon>
    </lineage>
</organism>
<dbReference type="SUPFAM" id="SSF143120">
    <property type="entry name" value="YefM-like"/>
    <property type="match status" value="1"/>
</dbReference>
<accession>A0ABV4U033</accession>
<evidence type="ECO:0000313" key="3">
    <source>
        <dbReference type="Proteomes" id="UP001575181"/>
    </source>
</evidence>